<name>K3WKT6_GLOUD</name>
<dbReference type="Proteomes" id="UP000019132">
    <property type="component" value="Unassembled WGS sequence"/>
</dbReference>
<evidence type="ECO:0000259" key="1">
    <source>
        <dbReference type="PROSITE" id="PS50011"/>
    </source>
</evidence>
<dbReference type="eggNOG" id="KOG0197">
    <property type="taxonomic scope" value="Eukaryota"/>
</dbReference>
<dbReference type="AlphaFoldDB" id="K3WKT6"/>
<organism evidence="2 3">
    <name type="scientific">Globisporangium ultimum (strain ATCC 200006 / CBS 805.95 / DAOM BR144)</name>
    <name type="common">Pythium ultimum</name>
    <dbReference type="NCBI Taxonomy" id="431595"/>
    <lineage>
        <taxon>Eukaryota</taxon>
        <taxon>Sar</taxon>
        <taxon>Stramenopiles</taxon>
        <taxon>Oomycota</taxon>
        <taxon>Peronosporomycetes</taxon>
        <taxon>Pythiales</taxon>
        <taxon>Pythiaceae</taxon>
        <taxon>Globisporangium</taxon>
    </lineage>
</organism>
<dbReference type="VEuPathDB" id="FungiDB:PYU1_G005567"/>
<dbReference type="Pfam" id="PF07714">
    <property type="entry name" value="PK_Tyr_Ser-Thr"/>
    <property type="match status" value="1"/>
</dbReference>
<dbReference type="EMBL" id="GL376573">
    <property type="status" value="NOT_ANNOTATED_CDS"/>
    <property type="molecule type" value="Genomic_DNA"/>
</dbReference>
<dbReference type="InterPro" id="IPR000719">
    <property type="entry name" value="Prot_kinase_dom"/>
</dbReference>
<sequence length="113" mass="12455">MGAVHWKSPEYLAGGRPTFASDVYSFAVCILEAVTGDIPWGNTKISAVVKFHVKKGTIPTRPEMVNDKQWNLIELTTKQNPSERVKMPFVVDKLFEISEAETSHVAAGPSVQP</sequence>
<dbReference type="GO" id="GO:0004672">
    <property type="term" value="F:protein kinase activity"/>
    <property type="evidence" value="ECO:0007669"/>
    <property type="project" value="InterPro"/>
</dbReference>
<reference evidence="3" key="1">
    <citation type="journal article" date="2010" name="Genome Biol.">
        <title>Genome sequence of the necrotrophic plant pathogen Pythium ultimum reveals original pathogenicity mechanisms and effector repertoire.</title>
        <authorList>
            <person name="Levesque C.A."/>
            <person name="Brouwer H."/>
            <person name="Cano L."/>
            <person name="Hamilton J.P."/>
            <person name="Holt C."/>
            <person name="Huitema E."/>
            <person name="Raffaele S."/>
            <person name="Robideau G.P."/>
            <person name="Thines M."/>
            <person name="Win J."/>
            <person name="Zerillo M.M."/>
            <person name="Beakes G.W."/>
            <person name="Boore J.L."/>
            <person name="Busam D."/>
            <person name="Dumas B."/>
            <person name="Ferriera S."/>
            <person name="Fuerstenberg S.I."/>
            <person name="Gachon C.M."/>
            <person name="Gaulin E."/>
            <person name="Govers F."/>
            <person name="Grenville-Briggs L."/>
            <person name="Horner N."/>
            <person name="Hostetler J."/>
            <person name="Jiang R.H."/>
            <person name="Johnson J."/>
            <person name="Krajaejun T."/>
            <person name="Lin H."/>
            <person name="Meijer H.J."/>
            <person name="Moore B."/>
            <person name="Morris P."/>
            <person name="Phuntmart V."/>
            <person name="Puiu D."/>
            <person name="Shetty J."/>
            <person name="Stajich J.E."/>
            <person name="Tripathy S."/>
            <person name="Wawra S."/>
            <person name="van West P."/>
            <person name="Whitty B.R."/>
            <person name="Coutinho P.M."/>
            <person name="Henrissat B."/>
            <person name="Martin F."/>
            <person name="Thomas P.D."/>
            <person name="Tyler B.M."/>
            <person name="De Vries R.P."/>
            <person name="Kamoun S."/>
            <person name="Yandell M."/>
            <person name="Tisserat N."/>
            <person name="Buell C.R."/>
        </authorList>
    </citation>
    <scope>NUCLEOTIDE SEQUENCE</scope>
    <source>
        <strain evidence="3">DAOM:BR144</strain>
    </source>
</reference>
<reference evidence="3" key="2">
    <citation type="submission" date="2010-04" db="EMBL/GenBank/DDBJ databases">
        <authorList>
            <person name="Buell R."/>
            <person name="Hamilton J."/>
            <person name="Hostetler J."/>
        </authorList>
    </citation>
    <scope>NUCLEOTIDE SEQUENCE [LARGE SCALE GENOMIC DNA]</scope>
    <source>
        <strain evidence="3">DAOM:BR144</strain>
    </source>
</reference>
<dbReference type="EnsemblProtists" id="PYU1_T005578">
    <property type="protein sequence ID" value="PYU1_T005578"/>
    <property type="gene ID" value="PYU1_G005567"/>
</dbReference>
<keyword evidence="3" id="KW-1185">Reference proteome</keyword>
<dbReference type="PROSITE" id="PS50011">
    <property type="entry name" value="PROTEIN_KINASE_DOM"/>
    <property type="match status" value="1"/>
</dbReference>
<evidence type="ECO:0000313" key="2">
    <source>
        <dbReference type="EnsemblProtists" id="PYU1_T005578"/>
    </source>
</evidence>
<dbReference type="InterPro" id="IPR011009">
    <property type="entry name" value="Kinase-like_dom_sf"/>
</dbReference>
<proteinExistence type="predicted"/>
<dbReference type="SUPFAM" id="SSF56112">
    <property type="entry name" value="Protein kinase-like (PK-like)"/>
    <property type="match status" value="1"/>
</dbReference>
<dbReference type="STRING" id="431595.K3WKT6"/>
<dbReference type="HOGENOM" id="CLU_145171_0_0_1"/>
<accession>K3WKT6</accession>
<dbReference type="InParanoid" id="K3WKT6"/>
<dbReference type="GO" id="GO:0005524">
    <property type="term" value="F:ATP binding"/>
    <property type="evidence" value="ECO:0007669"/>
    <property type="project" value="InterPro"/>
</dbReference>
<reference evidence="2" key="3">
    <citation type="submission" date="2015-02" db="UniProtKB">
        <authorList>
            <consortium name="EnsemblProtists"/>
        </authorList>
    </citation>
    <scope>IDENTIFICATION</scope>
    <source>
        <strain evidence="2">DAOM BR144</strain>
    </source>
</reference>
<evidence type="ECO:0000313" key="3">
    <source>
        <dbReference type="Proteomes" id="UP000019132"/>
    </source>
</evidence>
<dbReference type="Gene3D" id="1.10.510.10">
    <property type="entry name" value="Transferase(Phosphotransferase) domain 1"/>
    <property type="match status" value="1"/>
</dbReference>
<dbReference type="InterPro" id="IPR001245">
    <property type="entry name" value="Ser-Thr/Tyr_kinase_cat_dom"/>
</dbReference>
<protein>
    <recommendedName>
        <fullName evidence="1">Protein kinase domain-containing protein</fullName>
    </recommendedName>
</protein>
<feature type="domain" description="Protein kinase" evidence="1">
    <location>
        <begin position="1"/>
        <end position="96"/>
    </location>
</feature>